<gene>
    <name evidence="2" type="ORF">QX233_05845</name>
</gene>
<feature type="chain" id="PRO_5042526054" evidence="1">
    <location>
        <begin position="21"/>
        <end position="295"/>
    </location>
</feature>
<accession>A0AAJ1R2C1</accession>
<reference evidence="2" key="1">
    <citation type="submission" date="2023-06" db="EMBL/GenBank/DDBJ databases">
        <title>Two Chryseobacterium gambrini strains from China.</title>
        <authorList>
            <person name="Zeng J."/>
            <person name="Wu Y."/>
        </authorList>
    </citation>
    <scope>NUCLEOTIDE SEQUENCE</scope>
    <source>
        <strain evidence="2">SQ219</strain>
    </source>
</reference>
<organism evidence="2 3">
    <name type="scientific">Chryseobacterium gambrini</name>
    <dbReference type="NCBI Taxonomy" id="373672"/>
    <lineage>
        <taxon>Bacteria</taxon>
        <taxon>Pseudomonadati</taxon>
        <taxon>Bacteroidota</taxon>
        <taxon>Flavobacteriia</taxon>
        <taxon>Flavobacteriales</taxon>
        <taxon>Weeksellaceae</taxon>
        <taxon>Chryseobacterium group</taxon>
        <taxon>Chryseobacterium</taxon>
    </lineage>
</organism>
<proteinExistence type="predicted"/>
<feature type="signal peptide" evidence="1">
    <location>
        <begin position="1"/>
        <end position="20"/>
    </location>
</feature>
<keyword evidence="1" id="KW-0732">Signal</keyword>
<dbReference type="EMBL" id="JAUHGV010000004">
    <property type="protein sequence ID" value="MDN4011972.1"/>
    <property type="molecule type" value="Genomic_DNA"/>
</dbReference>
<protein>
    <submittedName>
        <fullName evidence="2">Uncharacterized protein</fullName>
    </submittedName>
</protein>
<name>A0AAJ1R2C1_9FLAO</name>
<comment type="caution">
    <text evidence="2">The sequence shown here is derived from an EMBL/GenBank/DDBJ whole genome shotgun (WGS) entry which is preliminary data.</text>
</comment>
<dbReference type="RefSeq" id="WP_214590902.1">
    <property type="nucleotide sequence ID" value="NZ_JAUHGV010000004.1"/>
</dbReference>
<evidence type="ECO:0000313" key="3">
    <source>
        <dbReference type="Proteomes" id="UP001225933"/>
    </source>
</evidence>
<sequence>MNTKKTAKLFLIFISGLATAQIGINTPNPLDTFHVDGGKDNPSSGIPTTDQQSNDFIVTKTGKVGIGTTTIGSGHMLEIVGPTNQIPNIQEASADIYMIPGSLQEKSTLRVANFQGKETQVTTFDGSYTGTRGDGIPYANLGVYFSNGDNISHELRSTVGGNHYFVINSRTITTMTASGNVGMGIVNNVGNLAPVSTLDVRGSVGGNIRALSSGTVADNDFTLLVQGSVSLPAASSANIRRIYYLINDTAASQTVSGNFRLNGNIFNSYTLNNSDGGRGISVQSDGSNWIIISKF</sequence>
<dbReference type="Proteomes" id="UP001225933">
    <property type="component" value="Unassembled WGS sequence"/>
</dbReference>
<evidence type="ECO:0000313" key="2">
    <source>
        <dbReference type="EMBL" id="MDN4011972.1"/>
    </source>
</evidence>
<dbReference type="AlphaFoldDB" id="A0AAJ1R2C1"/>
<evidence type="ECO:0000256" key="1">
    <source>
        <dbReference type="SAM" id="SignalP"/>
    </source>
</evidence>